<dbReference type="AlphaFoldDB" id="A0A9J6P6W5"/>
<name>A0A9J6P6W5_9CLOT</name>
<reference evidence="7" key="1">
    <citation type="journal article" date="2021" name="mSystems">
        <title>Bacteria and Archaea Synergistically Convert Glycine Betaine to Biogenic Methane in the Formosa Cold Seep of the South China Sea.</title>
        <authorList>
            <person name="Li L."/>
            <person name="Zhang W."/>
            <person name="Zhang S."/>
            <person name="Song L."/>
            <person name="Sun Q."/>
            <person name="Zhang H."/>
            <person name="Xiang H."/>
            <person name="Dong X."/>
        </authorList>
    </citation>
    <scope>NUCLEOTIDE SEQUENCE</scope>
    <source>
        <strain evidence="7">ZWT</strain>
    </source>
</reference>
<gene>
    <name evidence="7" type="ORF">KDK92_19820</name>
</gene>
<reference evidence="7" key="2">
    <citation type="submission" date="2021-04" db="EMBL/GenBank/DDBJ databases">
        <authorList>
            <person name="Dong X."/>
        </authorList>
    </citation>
    <scope>NUCLEOTIDE SEQUENCE</scope>
    <source>
        <strain evidence="7">ZWT</strain>
    </source>
</reference>
<dbReference type="EMBL" id="JAGSOJ010000004">
    <property type="protein sequence ID" value="MCM1991996.1"/>
    <property type="molecule type" value="Genomic_DNA"/>
</dbReference>
<feature type="domain" description="Putative nitroreductase TM1586" evidence="6">
    <location>
        <begin position="16"/>
        <end position="247"/>
    </location>
</feature>
<dbReference type="PANTHER" id="PTHR43673:SF2">
    <property type="entry name" value="NITROREDUCTASE"/>
    <property type="match status" value="1"/>
</dbReference>
<evidence type="ECO:0000256" key="3">
    <source>
        <dbReference type="ARBA" id="ARBA00022630"/>
    </source>
</evidence>
<dbReference type="GO" id="GO:0016491">
    <property type="term" value="F:oxidoreductase activity"/>
    <property type="evidence" value="ECO:0007669"/>
    <property type="project" value="UniProtKB-KW"/>
</dbReference>
<comment type="similarity">
    <text evidence="2">Belongs to the nitroreductase family.</text>
</comment>
<dbReference type="Proteomes" id="UP001056429">
    <property type="component" value="Unassembled WGS sequence"/>
</dbReference>
<dbReference type="InterPro" id="IPR000415">
    <property type="entry name" value="Nitroreductase-like"/>
</dbReference>
<keyword evidence="3" id="KW-0285">Flavoprotein</keyword>
<protein>
    <submittedName>
        <fullName evidence="7">Nitroreductase family protein</fullName>
    </submittedName>
</protein>
<evidence type="ECO:0000256" key="1">
    <source>
        <dbReference type="ARBA" id="ARBA00001917"/>
    </source>
</evidence>
<proteinExistence type="inferred from homology"/>
<keyword evidence="4" id="KW-0288">FMN</keyword>
<dbReference type="RefSeq" id="WP_250861127.1">
    <property type="nucleotide sequence ID" value="NZ_JAGSOJ010000004.1"/>
</dbReference>
<comment type="caution">
    <text evidence="7">The sequence shown here is derived from an EMBL/GenBank/DDBJ whole genome shotgun (WGS) entry which is preliminary data.</text>
</comment>
<evidence type="ECO:0000256" key="5">
    <source>
        <dbReference type="ARBA" id="ARBA00023002"/>
    </source>
</evidence>
<keyword evidence="5" id="KW-0560">Oxidoreductase</keyword>
<organism evidence="7 8">
    <name type="scientific">Oceanirhabdus seepicola</name>
    <dbReference type="NCBI Taxonomy" id="2828781"/>
    <lineage>
        <taxon>Bacteria</taxon>
        <taxon>Bacillati</taxon>
        <taxon>Bacillota</taxon>
        <taxon>Clostridia</taxon>
        <taxon>Eubacteriales</taxon>
        <taxon>Clostridiaceae</taxon>
        <taxon>Oceanirhabdus</taxon>
    </lineage>
</organism>
<dbReference type="Gene3D" id="3.40.109.30">
    <property type="entry name" value="putative nitroreductase (tm1586), domain 2"/>
    <property type="match status" value="1"/>
</dbReference>
<dbReference type="Gene3D" id="3.40.109.10">
    <property type="entry name" value="NADH Oxidase"/>
    <property type="match status" value="1"/>
</dbReference>
<dbReference type="SUPFAM" id="SSF55469">
    <property type="entry name" value="FMN-dependent nitroreductase-like"/>
    <property type="match status" value="1"/>
</dbReference>
<dbReference type="Pfam" id="PF14512">
    <property type="entry name" value="TM1586_NiRdase"/>
    <property type="match status" value="1"/>
</dbReference>
<evidence type="ECO:0000256" key="4">
    <source>
        <dbReference type="ARBA" id="ARBA00022643"/>
    </source>
</evidence>
<dbReference type="PANTHER" id="PTHR43673">
    <property type="entry name" value="NAD(P)H NITROREDUCTASE YDGI-RELATED"/>
    <property type="match status" value="1"/>
</dbReference>
<comment type="cofactor">
    <cofactor evidence="1">
        <name>FMN</name>
        <dbReference type="ChEBI" id="CHEBI:58210"/>
    </cofactor>
</comment>
<sequence length="277" mass="32376">MLLFVMILEIRNFMIIKDAIFKRKSIRKYKMDGLNEETISKVEEMLKNVKGLYEEINFKGHLVKDGMKVQALFNNFIGKYIKVKAPHYIVITSDKKDGYLENVGFAFEEIVIQLTCMGIGTCWVGAPFDRNMVKDMIEIDDNQEPILIIAFGEPEDFFTMYRKGINEYKRKTLDKVVLGEIDSIFEDIFNYVRVAPSAINSQPWMFSKEDGIINTYCIERKNKITKALYDKMNLIDMGISLYHLKVGLEKNRMSFEVIQSQEGKMKSHKYINTIKYR</sequence>
<evidence type="ECO:0000313" key="8">
    <source>
        <dbReference type="Proteomes" id="UP001056429"/>
    </source>
</evidence>
<evidence type="ECO:0000259" key="6">
    <source>
        <dbReference type="Pfam" id="PF14512"/>
    </source>
</evidence>
<dbReference type="InterPro" id="IPR029478">
    <property type="entry name" value="TM1586_NiRdase"/>
</dbReference>
<evidence type="ECO:0000256" key="2">
    <source>
        <dbReference type="ARBA" id="ARBA00007118"/>
    </source>
</evidence>
<accession>A0A9J6P6W5</accession>
<evidence type="ECO:0000313" key="7">
    <source>
        <dbReference type="EMBL" id="MCM1991996.1"/>
    </source>
</evidence>
<keyword evidence="8" id="KW-1185">Reference proteome</keyword>